<dbReference type="RefSeq" id="WP_210657417.1">
    <property type="nucleotide sequence ID" value="NZ_JAGKSP010000002.1"/>
</dbReference>
<proteinExistence type="predicted"/>
<protein>
    <submittedName>
        <fullName evidence="2">Uncharacterized protein</fullName>
    </submittedName>
</protein>
<keyword evidence="1" id="KW-1133">Transmembrane helix</keyword>
<feature type="transmembrane region" description="Helical" evidence="1">
    <location>
        <begin position="6"/>
        <end position="29"/>
    </location>
</feature>
<evidence type="ECO:0000313" key="2">
    <source>
        <dbReference type="EMBL" id="MBP3962894.1"/>
    </source>
</evidence>
<keyword evidence="3" id="KW-1185">Reference proteome</keyword>
<keyword evidence="1" id="KW-0472">Membrane</keyword>
<name>A0ABS5CA74_9BACL</name>
<comment type="caution">
    <text evidence="2">The sequence shown here is derived from an EMBL/GenBank/DDBJ whole genome shotgun (WGS) entry which is preliminary data.</text>
</comment>
<evidence type="ECO:0000256" key="1">
    <source>
        <dbReference type="SAM" id="Phobius"/>
    </source>
</evidence>
<keyword evidence="1" id="KW-0812">Transmembrane</keyword>
<reference evidence="2 3" key="1">
    <citation type="submission" date="2021-04" db="EMBL/GenBank/DDBJ databases">
        <title>Paenibacillus sp. DLE-14 whole genome sequence.</title>
        <authorList>
            <person name="Ham Y.J."/>
        </authorList>
    </citation>
    <scope>NUCLEOTIDE SEQUENCE [LARGE SCALE GENOMIC DNA]</scope>
    <source>
        <strain evidence="2 3">DLE-14</strain>
    </source>
</reference>
<evidence type="ECO:0000313" key="3">
    <source>
        <dbReference type="Proteomes" id="UP000673394"/>
    </source>
</evidence>
<gene>
    <name evidence="2" type="ORF">I8J30_09300</name>
</gene>
<dbReference type="EMBL" id="JAGKSP010000002">
    <property type="protein sequence ID" value="MBP3962894.1"/>
    <property type="molecule type" value="Genomic_DNA"/>
</dbReference>
<accession>A0ABS5CA74</accession>
<feature type="transmembrane region" description="Helical" evidence="1">
    <location>
        <begin position="36"/>
        <end position="54"/>
    </location>
</feature>
<feature type="transmembrane region" description="Helical" evidence="1">
    <location>
        <begin position="60"/>
        <end position="77"/>
    </location>
</feature>
<sequence>MGSIGLGILIVFVVIVTLMFFAGVMLDFIRPSVLQVQLLGIQFTLFGILILFAFDGATGYGVTIGIIGLLTGIFGSFRDTADVTNSSGG</sequence>
<dbReference type="Proteomes" id="UP000673394">
    <property type="component" value="Unassembled WGS sequence"/>
</dbReference>
<organism evidence="2 3">
    <name type="scientific">Paenibacillus lignilyticus</name>
    <dbReference type="NCBI Taxonomy" id="1172615"/>
    <lineage>
        <taxon>Bacteria</taxon>
        <taxon>Bacillati</taxon>
        <taxon>Bacillota</taxon>
        <taxon>Bacilli</taxon>
        <taxon>Bacillales</taxon>
        <taxon>Paenibacillaceae</taxon>
        <taxon>Paenibacillus</taxon>
    </lineage>
</organism>